<reference evidence="4" key="1">
    <citation type="submission" date="2023-08" db="EMBL/GenBank/DDBJ databases">
        <authorList>
            <person name="Audoor S."/>
            <person name="Bilcke G."/>
        </authorList>
    </citation>
    <scope>NUCLEOTIDE SEQUENCE</scope>
</reference>
<name>A0AAD2CM48_9STRA</name>
<evidence type="ECO:0000313" key="5">
    <source>
        <dbReference type="Proteomes" id="UP001295423"/>
    </source>
</evidence>
<sequence length="398" mass="44356">MTRSLSSSSAAAASASASSSSSILLLVLLALLSSISCVTADSNKKKECIKLSRGKELKEQLASGNNVLLVLGNDDDEATYKELCSRLEQTPTDRVKDFDIAFVKDSNMRRNVMAKAEPPKLNILAMVEKKVVDLVTGTPPPNLEVNFPEYVLYTKDNAETGIRFLKDSVAAAGGGDNDNDEKDDNSKAMADAVSDFISTQLHTKKIGSFVYALGSYDMVAAQIMKYDTGSWQQRFWAEGVSKILQTMFLKYPIAKWTGQTTPVMEFEMELINNYIKIGNKVVQEGKLYPENQVKRLEDMLENDKNSIGEMKKESMSQRVYTLKRFSEPETFGDKEIMSFLVKIGMNLFTLLLMLVMIPMMFLSSPEDEDEEGEGKSDDKEESDEKETAGAETEEKKEK</sequence>
<feature type="chain" id="PRO_5042148083" evidence="3">
    <location>
        <begin position="41"/>
        <end position="398"/>
    </location>
</feature>
<feature type="signal peptide" evidence="3">
    <location>
        <begin position="1"/>
        <end position="40"/>
    </location>
</feature>
<dbReference type="Proteomes" id="UP001295423">
    <property type="component" value="Unassembled WGS sequence"/>
</dbReference>
<protein>
    <submittedName>
        <fullName evidence="4">Uncharacterized protein</fullName>
    </submittedName>
</protein>
<keyword evidence="2" id="KW-0472">Membrane</keyword>
<evidence type="ECO:0000256" key="1">
    <source>
        <dbReference type="SAM" id="MobiDB-lite"/>
    </source>
</evidence>
<feature type="compositionally biased region" description="Basic and acidic residues" evidence="1">
    <location>
        <begin position="385"/>
        <end position="398"/>
    </location>
</feature>
<dbReference type="InterPro" id="IPR036356">
    <property type="entry name" value="ERp29_C_sf"/>
</dbReference>
<gene>
    <name evidence="4" type="ORF">CYCCA115_LOCUS5595</name>
</gene>
<dbReference type="AlphaFoldDB" id="A0AAD2CM48"/>
<feature type="region of interest" description="Disordered" evidence="1">
    <location>
        <begin position="364"/>
        <end position="398"/>
    </location>
</feature>
<keyword evidence="5" id="KW-1185">Reference proteome</keyword>
<evidence type="ECO:0000256" key="2">
    <source>
        <dbReference type="SAM" id="Phobius"/>
    </source>
</evidence>
<dbReference type="Gene3D" id="1.20.1150.12">
    <property type="entry name" value="Endoplasmic reticulum resident protein 29, C-terminal domain"/>
    <property type="match status" value="1"/>
</dbReference>
<proteinExistence type="predicted"/>
<keyword evidence="2" id="KW-1133">Transmembrane helix</keyword>
<dbReference type="SUPFAM" id="SSF47933">
    <property type="entry name" value="ERP29 C domain-like"/>
    <property type="match status" value="1"/>
</dbReference>
<evidence type="ECO:0000313" key="4">
    <source>
        <dbReference type="EMBL" id="CAJ1937293.1"/>
    </source>
</evidence>
<dbReference type="EMBL" id="CAKOGP040000624">
    <property type="protein sequence ID" value="CAJ1937293.1"/>
    <property type="molecule type" value="Genomic_DNA"/>
</dbReference>
<keyword evidence="2" id="KW-0812">Transmembrane</keyword>
<organism evidence="4 5">
    <name type="scientific">Cylindrotheca closterium</name>
    <dbReference type="NCBI Taxonomy" id="2856"/>
    <lineage>
        <taxon>Eukaryota</taxon>
        <taxon>Sar</taxon>
        <taxon>Stramenopiles</taxon>
        <taxon>Ochrophyta</taxon>
        <taxon>Bacillariophyta</taxon>
        <taxon>Bacillariophyceae</taxon>
        <taxon>Bacillariophycidae</taxon>
        <taxon>Bacillariales</taxon>
        <taxon>Bacillariaceae</taxon>
        <taxon>Cylindrotheca</taxon>
    </lineage>
</organism>
<evidence type="ECO:0000256" key="3">
    <source>
        <dbReference type="SAM" id="SignalP"/>
    </source>
</evidence>
<feature type="transmembrane region" description="Helical" evidence="2">
    <location>
        <begin position="336"/>
        <end position="357"/>
    </location>
</feature>
<comment type="caution">
    <text evidence="4">The sequence shown here is derived from an EMBL/GenBank/DDBJ whole genome shotgun (WGS) entry which is preliminary data.</text>
</comment>
<keyword evidence="3" id="KW-0732">Signal</keyword>
<accession>A0AAD2CM48</accession>